<dbReference type="InterPro" id="IPR036259">
    <property type="entry name" value="MFS_trans_sf"/>
</dbReference>
<protein>
    <submittedName>
        <fullName evidence="2">Glucarate transporter</fullName>
    </submittedName>
</protein>
<comment type="caution">
    <text evidence="2">The sequence shown here is derived from an EMBL/GenBank/DDBJ whole genome shotgun (WGS) entry which is preliminary data.</text>
</comment>
<dbReference type="EMBL" id="CAJNAS010000008">
    <property type="protein sequence ID" value="CAE6900763.1"/>
    <property type="molecule type" value="Genomic_DNA"/>
</dbReference>
<name>A0A9N8R0T2_9BURK</name>
<feature type="transmembrane region" description="Helical" evidence="1">
    <location>
        <begin position="37"/>
        <end position="56"/>
    </location>
</feature>
<reference evidence="2" key="1">
    <citation type="submission" date="2021-02" db="EMBL/GenBank/DDBJ databases">
        <authorList>
            <person name="Vanwijnsberghe S."/>
        </authorList>
    </citation>
    <scope>NUCLEOTIDE SEQUENCE</scope>
    <source>
        <strain evidence="2">R-70211</strain>
    </source>
</reference>
<organism evidence="2 3">
    <name type="scientific">Paraburkholderia domus</name>
    <dbReference type="NCBI Taxonomy" id="2793075"/>
    <lineage>
        <taxon>Bacteria</taxon>
        <taxon>Pseudomonadati</taxon>
        <taxon>Pseudomonadota</taxon>
        <taxon>Betaproteobacteria</taxon>
        <taxon>Burkholderiales</taxon>
        <taxon>Burkholderiaceae</taxon>
        <taxon>Paraburkholderia</taxon>
    </lineage>
</organism>
<keyword evidence="3" id="KW-1185">Reference proteome</keyword>
<evidence type="ECO:0000313" key="2">
    <source>
        <dbReference type="EMBL" id="CAE6900763.1"/>
    </source>
</evidence>
<evidence type="ECO:0000313" key="3">
    <source>
        <dbReference type="Proteomes" id="UP000675121"/>
    </source>
</evidence>
<accession>A0A9N8R0T2</accession>
<dbReference type="Gene3D" id="1.20.1250.20">
    <property type="entry name" value="MFS general substrate transporter like domains"/>
    <property type="match status" value="1"/>
</dbReference>
<dbReference type="SUPFAM" id="SSF103473">
    <property type="entry name" value="MFS general substrate transporter"/>
    <property type="match status" value="1"/>
</dbReference>
<evidence type="ECO:0000256" key="1">
    <source>
        <dbReference type="SAM" id="Phobius"/>
    </source>
</evidence>
<keyword evidence="1" id="KW-0812">Transmembrane</keyword>
<dbReference type="AlphaFoldDB" id="A0A9N8R0T2"/>
<proteinExistence type="predicted"/>
<sequence>MHQNLTGGIFNFTANIAGIATPIVIGTIVAITGSFYWGLMFIGAVAVLGAASYIFILGDVKRIELPEAGAAGRMS</sequence>
<keyword evidence="1" id="KW-0472">Membrane</keyword>
<feature type="transmembrane region" description="Helical" evidence="1">
    <location>
        <begin position="12"/>
        <end position="31"/>
    </location>
</feature>
<keyword evidence="1" id="KW-1133">Transmembrane helix</keyword>
<dbReference type="Proteomes" id="UP000675121">
    <property type="component" value="Unassembled WGS sequence"/>
</dbReference>
<gene>
    <name evidence="2" type="primary">gudP_1</name>
    <name evidence="2" type="ORF">R70211_03282</name>
</gene>